<accession>A0AAG5DA29</accession>
<keyword evidence="3" id="KW-1185">Reference proteome</keyword>
<proteinExistence type="predicted"/>
<dbReference type="EnsemblMetazoa" id="ENSAATROPT008340">
    <property type="protein sequence ID" value="ENSAATROPP007500"/>
    <property type="gene ID" value="ENSAATROPG006792"/>
</dbReference>
<feature type="compositionally biased region" description="Basic residues" evidence="1">
    <location>
        <begin position="8"/>
        <end position="17"/>
    </location>
</feature>
<evidence type="ECO:0000313" key="3">
    <source>
        <dbReference type="Proteomes" id="UP000075880"/>
    </source>
</evidence>
<feature type="region of interest" description="Disordered" evidence="1">
    <location>
        <begin position="1"/>
        <end position="23"/>
    </location>
</feature>
<dbReference type="EnsemblMetazoa" id="ENSAATROPT008343">
    <property type="protein sequence ID" value="ENSAATROPP007503"/>
    <property type="gene ID" value="ENSAATROPG006792"/>
</dbReference>
<protein>
    <submittedName>
        <fullName evidence="2">Uncharacterized protein</fullName>
    </submittedName>
</protein>
<dbReference type="AlphaFoldDB" id="A0AAG5DA29"/>
<dbReference type="Proteomes" id="UP000075880">
    <property type="component" value="Unassembled WGS sequence"/>
</dbReference>
<reference evidence="2" key="2">
    <citation type="submission" date="2024-04" db="UniProtKB">
        <authorList>
            <consortium name="EnsemblMetazoa"/>
        </authorList>
    </citation>
    <scope>IDENTIFICATION</scope>
    <source>
        <strain evidence="2">EBRO</strain>
    </source>
</reference>
<organism evidence="2 3">
    <name type="scientific">Anopheles atroparvus</name>
    <name type="common">European mosquito</name>
    <dbReference type="NCBI Taxonomy" id="41427"/>
    <lineage>
        <taxon>Eukaryota</taxon>
        <taxon>Metazoa</taxon>
        <taxon>Ecdysozoa</taxon>
        <taxon>Arthropoda</taxon>
        <taxon>Hexapoda</taxon>
        <taxon>Insecta</taxon>
        <taxon>Pterygota</taxon>
        <taxon>Neoptera</taxon>
        <taxon>Endopterygota</taxon>
        <taxon>Diptera</taxon>
        <taxon>Nematocera</taxon>
        <taxon>Culicoidea</taxon>
        <taxon>Culicidae</taxon>
        <taxon>Anophelinae</taxon>
        <taxon>Anopheles</taxon>
    </lineage>
</organism>
<name>A0AAG5DA29_ANOAO</name>
<reference evidence="3" key="1">
    <citation type="submission" date="2021-09" db="EMBL/GenBank/DDBJ databases">
        <authorList>
            <consortium name="Infravec"/>
            <person name="Campbell I L."/>
            <person name="Maslen G."/>
            <person name="Yates A."/>
        </authorList>
    </citation>
    <scope>NUCLEOTIDE SEQUENCE [LARGE SCALE GENOMIC DNA]</scope>
    <source>
        <strain evidence="3">Infravec2 EBRE</strain>
    </source>
</reference>
<evidence type="ECO:0000313" key="2">
    <source>
        <dbReference type="EnsemblMetazoa" id="ENSAATROPP007503"/>
    </source>
</evidence>
<evidence type="ECO:0000256" key="1">
    <source>
        <dbReference type="SAM" id="MobiDB-lite"/>
    </source>
</evidence>
<sequence>MPRMPSPRSRRHHRRRPLSPSPLPCRPCWWISLRTNKGTIISTISPLRSTRSCSWKQRALAPTHTHTFPVRQPEGTIACGCACSPGRVCVDTICI</sequence>